<dbReference type="InterPro" id="IPR035979">
    <property type="entry name" value="RBD_domain_sf"/>
</dbReference>
<comment type="caution">
    <text evidence="3">The sequence shown here is derived from an EMBL/GenBank/DDBJ whole genome shotgun (WGS) entry which is preliminary data.</text>
</comment>
<dbReference type="AlphaFoldDB" id="A0A9D3UJM3"/>
<dbReference type="SMART" id="SM00360">
    <property type="entry name" value="RRM"/>
    <property type="match status" value="1"/>
</dbReference>
<evidence type="ECO:0000313" key="4">
    <source>
        <dbReference type="Proteomes" id="UP000828251"/>
    </source>
</evidence>
<feature type="domain" description="RRM" evidence="2">
    <location>
        <begin position="20"/>
        <end position="93"/>
    </location>
</feature>
<dbReference type="PANTHER" id="PTHR34427">
    <property type="entry name" value="DUF4283 DOMAIN PROTEIN"/>
    <property type="match status" value="1"/>
</dbReference>
<dbReference type="Proteomes" id="UP000828251">
    <property type="component" value="Unassembled WGS sequence"/>
</dbReference>
<dbReference type="GO" id="GO:0003723">
    <property type="term" value="F:RNA binding"/>
    <property type="evidence" value="ECO:0007669"/>
    <property type="project" value="UniProtKB-UniRule"/>
</dbReference>
<dbReference type="PROSITE" id="PS50102">
    <property type="entry name" value="RRM"/>
    <property type="match status" value="1"/>
</dbReference>
<dbReference type="InterPro" id="IPR000504">
    <property type="entry name" value="RRM_dom"/>
</dbReference>
<protein>
    <recommendedName>
        <fullName evidence="2">RRM domain-containing protein</fullName>
    </recommendedName>
</protein>
<dbReference type="Gene3D" id="3.30.70.330">
    <property type="match status" value="1"/>
</dbReference>
<dbReference type="CDD" id="cd00590">
    <property type="entry name" value="RRM_SF"/>
    <property type="match status" value="1"/>
</dbReference>
<evidence type="ECO:0000259" key="2">
    <source>
        <dbReference type="PROSITE" id="PS50102"/>
    </source>
</evidence>
<organism evidence="3 4">
    <name type="scientific">Gossypium stocksii</name>
    <dbReference type="NCBI Taxonomy" id="47602"/>
    <lineage>
        <taxon>Eukaryota</taxon>
        <taxon>Viridiplantae</taxon>
        <taxon>Streptophyta</taxon>
        <taxon>Embryophyta</taxon>
        <taxon>Tracheophyta</taxon>
        <taxon>Spermatophyta</taxon>
        <taxon>Magnoliopsida</taxon>
        <taxon>eudicotyledons</taxon>
        <taxon>Gunneridae</taxon>
        <taxon>Pentapetalae</taxon>
        <taxon>rosids</taxon>
        <taxon>malvids</taxon>
        <taxon>Malvales</taxon>
        <taxon>Malvaceae</taxon>
        <taxon>Malvoideae</taxon>
        <taxon>Gossypium</taxon>
    </lineage>
</organism>
<sequence>MGDRRARSNMGDRRARSKLRTVFVYSISDSMHWKELWSLFSFHGNVLDASILVKRSKEGKRFGCVRFANMEDAQREIARLDGLEELKVKRIQGRFFLIQVPNDELMELLRQKELAYLKELFINVEPWSKKFHASERAVWIEVAGIPLHCWNYQTAKRMVALWGEIIAMGENFSITNNFEKMDILIFTKQVTRLDEVITMEVGSEKNSNYYN</sequence>
<dbReference type="PANTHER" id="PTHR34427:SF5">
    <property type="entry name" value="DUF4283 DOMAIN-CONTAINING PROTEIN"/>
    <property type="match status" value="1"/>
</dbReference>
<name>A0A9D3UJM3_9ROSI</name>
<dbReference type="OrthoDB" id="998068at2759"/>
<proteinExistence type="predicted"/>
<dbReference type="EMBL" id="JAIQCV010000011">
    <property type="protein sequence ID" value="KAH1046044.1"/>
    <property type="molecule type" value="Genomic_DNA"/>
</dbReference>
<dbReference type="SUPFAM" id="SSF54928">
    <property type="entry name" value="RNA-binding domain, RBD"/>
    <property type="match status" value="1"/>
</dbReference>
<reference evidence="3 4" key="1">
    <citation type="journal article" date="2021" name="Plant Biotechnol. J.">
        <title>Multi-omics assisted identification of the key and species-specific regulatory components of drought-tolerant mechanisms in Gossypium stocksii.</title>
        <authorList>
            <person name="Yu D."/>
            <person name="Ke L."/>
            <person name="Zhang D."/>
            <person name="Wu Y."/>
            <person name="Sun Y."/>
            <person name="Mei J."/>
            <person name="Sun J."/>
            <person name="Sun Y."/>
        </authorList>
    </citation>
    <scope>NUCLEOTIDE SEQUENCE [LARGE SCALE GENOMIC DNA]</scope>
    <source>
        <strain evidence="4">cv. E1</strain>
        <tissue evidence="3">Leaf</tissue>
    </source>
</reference>
<evidence type="ECO:0000256" key="1">
    <source>
        <dbReference type="PROSITE-ProRule" id="PRU00176"/>
    </source>
</evidence>
<keyword evidence="4" id="KW-1185">Reference proteome</keyword>
<dbReference type="Pfam" id="PF00076">
    <property type="entry name" value="RRM_1"/>
    <property type="match status" value="1"/>
</dbReference>
<evidence type="ECO:0000313" key="3">
    <source>
        <dbReference type="EMBL" id="KAH1046044.1"/>
    </source>
</evidence>
<accession>A0A9D3UJM3</accession>
<gene>
    <name evidence="3" type="ORF">J1N35_036828</name>
</gene>
<dbReference type="InterPro" id="IPR012677">
    <property type="entry name" value="Nucleotide-bd_a/b_plait_sf"/>
</dbReference>
<keyword evidence="1" id="KW-0694">RNA-binding</keyword>